<evidence type="ECO:0000256" key="1">
    <source>
        <dbReference type="SAM" id="MobiDB-lite"/>
    </source>
</evidence>
<evidence type="ECO:0000313" key="2">
    <source>
        <dbReference type="EMBL" id="GGR00141.1"/>
    </source>
</evidence>
<reference evidence="2" key="2">
    <citation type="submission" date="2020-09" db="EMBL/GenBank/DDBJ databases">
        <authorList>
            <person name="Sun Q."/>
            <person name="Ohkuma M."/>
        </authorList>
    </citation>
    <scope>NUCLEOTIDE SEQUENCE</scope>
    <source>
        <strain evidence="2">JCM 31311</strain>
    </source>
</reference>
<protein>
    <submittedName>
        <fullName evidence="2">Uncharacterized protein</fullName>
    </submittedName>
</protein>
<evidence type="ECO:0000313" key="3">
    <source>
        <dbReference type="Proteomes" id="UP000603865"/>
    </source>
</evidence>
<name>A0A918BZU7_9DEIO</name>
<dbReference type="Proteomes" id="UP000603865">
    <property type="component" value="Unassembled WGS sequence"/>
</dbReference>
<dbReference type="AlphaFoldDB" id="A0A918BZU7"/>
<feature type="compositionally biased region" description="Polar residues" evidence="1">
    <location>
        <begin position="1"/>
        <end position="16"/>
    </location>
</feature>
<dbReference type="EMBL" id="BMQL01000004">
    <property type="protein sequence ID" value="GGR00141.1"/>
    <property type="molecule type" value="Genomic_DNA"/>
</dbReference>
<proteinExistence type="predicted"/>
<comment type="caution">
    <text evidence="2">The sequence shown here is derived from an EMBL/GenBank/DDBJ whole genome shotgun (WGS) entry which is preliminary data.</text>
</comment>
<sequence>MNTMTRNEAISGQSDRLTMPKNAEQNRAAAVLRAIGVRDPFTVQKLAQSMYKRGYGWEVQGTPGVMWVAVFYLPEPDEEVETVTADSRGAIGHVEVADYDICAALTQAYALALEASR</sequence>
<organism evidence="2 3">
    <name type="scientific">Deinococcus ruber</name>
    <dbReference type="NCBI Taxonomy" id="1848197"/>
    <lineage>
        <taxon>Bacteria</taxon>
        <taxon>Thermotogati</taxon>
        <taxon>Deinococcota</taxon>
        <taxon>Deinococci</taxon>
        <taxon>Deinococcales</taxon>
        <taxon>Deinococcaceae</taxon>
        <taxon>Deinococcus</taxon>
    </lineage>
</organism>
<reference evidence="2" key="1">
    <citation type="journal article" date="2014" name="Int. J. Syst. Evol. Microbiol.">
        <title>Complete genome sequence of Corynebacterium casei LMG S-19264T (=DSM 44701T), isolated from a smear-ripened cheese.</title>
        <authorList>
            <consortium name="US DOE Joint Genome Institute (JGI-PGF)"/>
            <person name="Walter F."/>
            <person name="Albersmeier A."/>
            <person name="Kalinowski J."/>
            <person name="Ruckert C."/>
        </authorList>
    </citation>
    <scope>NUCLEOTIDE SEQUENCE</scope>
    <source>
        <strain evidence="2">JCM 31311</strain>
    </source>
</reference>
<accession>A0A918BZU7</accession>
<keyword evidence="3" id="KW-1185">Reference proteome</keyword>
<feature type="region of interest" description="Disordered" evidence="1">
    <location>
        <begin position="1"/>
        <end position="22"/>
    </location>
</feature>
<gene>
    <name evidence="2" type="ORF">GCM10008957_11080</name>
</gene>